<dbReference type="AlphaFoldDB" id="A0A9E6ZPZ1"/>
<gene>
    <name evidence="2" type="ORF">MQE35_03810</name>
</gene>
<proteinExistence type="predicted"/>
<evidence type="ECO:0000313" key="2">
    <source>
        <dbReference type="EMBL" id="UOB18420.1"/>
    </source>
</evidence>
<sequence length="273" mass="31918">MRENNLQESKDDVIKDIRSYLNNTELNKIMPVKNPVEVYLVSRLEKDKNHVSNYLERMVNGLFQAQMAHTYAAYIKRKTEKFETLEKEDIQKLQESIKKFSKEIAVEVGGYEITKSDLERVRELFVAKEEFIHDRILKDAMEAYILLEKSKGHEEELKYVNNKASLYEGWLEILENNSNTPDMLQLQEDVVGKYLKFKQLDAGEASFKETGHESVTESPGEYKTSDTKKENNLFRKFSIPANKEEKELRKPSLNNKKPLKDDKPSKRKGFGRK</sequence>
<keyword evidence="3" id="KW-1185">Reference proteome</keyword>
<organism evidence="2 3">
    <name type="scientific">Abyssalbus ytuae</name>
    <dbReference type="NCBI Taxonomy" id="2926907"/>
    <lineage>
        <taxon>Bacteria</taxon>
        <taxon>Pseudomonadati</taxon>
        <taxon>Bacteroidota</taxon>
        <taxon>Flavobacteriia</taxon>
        <taxon>Flavobacteriales</taxon>
        <taxon>Flavobacteriaceae</taxon>
        <taxon>Abyssalbus</taxon>
    </lineage>
</organism>
<dbReference type="EMBL" id="CP094358">
    <property type="protein sequence ID" value="UOB18420.1"/>
    <property type="molecule type" value="Genomic_DNA"/>
</dbReference>
<evidence type="ECO:0000256" key="1">
    <source>
        <dbReference type="SAM" id="MobiDB-lite"/>
    </source>
</evidence>
<name>A0A9E6ZPZ1_9FLAO</name>
<feature type="compositionally biased region" description="Basic and acidic residues" evidence="1">
    <location>
        <begin position="223"/>
        <end position="233"/>
    </location>
</feature>
<protein>
    <submittedName>
        <fullName evidence="2">Uncharacterized protein</fullName>
    </submittedName>
</protein>
<reference evidence="2" key="1">
    <citation type="submission" date="2022-03" db="EMBL/GenBank/DDBJ databases">
        <title>Description of Abyssus ytuae gen. nov., sp. nov., a novel member of the family Flavobacteriaceae isolated from the sediment of Mariana Trench.</title>
        <authorList>
            <person name="Zhang J."/>
            <person name="Xu X."/>
        </authorList>
    </citation>
    <scope>NUCLEOTIDE SEQUENCE</scope>
    <source>
        <strain evidence="2">MT3330</strain>
    </source>
</reference>
<dbReference type="RefSeq" id="WP_255844628.1">
    <property type="nucleotide sequence ID" value="NZ_CP094358.1"/>
</dbReference>
<feature type="region of interest" description="Disordered" evidence="1">
    <location>
        <begin position="208"/>
        <end position="273"/>
    </location>
</feature>
<dbReference type="KEGG" id="fbm:MQE35_03810"/>
<accession>A0A9E6ZPZ1</accession>
<dbReference type="Proteomes" id="UP000831290">
    <property type="component" value="Chromosome"/>
</dbReference>
<evidence type="ECO:0000313" key="3">
    <source>
        <dbReference type="Proteomes" id="UP000831290"/>
    </source>
</evidence>